<dbReference type="InterPro" id="IPR036265">
    <property type="entry name" value="HIT-like_sf"/>
</dbReference>
<reference evidence="3 4" key="1">
    <citation type="journal article" date="2020" name="ISME J.">
        <title>Uncovering the hidden diversity of litter-decomposition mechanisms in mushroom-forming fungi.</title>
        <authorList>
            <person name="Floudas D."/>
            <person name="Bentzer J."/>
            <person name="Ahren D."/>
            <person name="Johansson T."/>
            <person name="Persson P."/>
            <person name="Tunlid A."/>
        </authorList>
    </citation>
    <scope>NUCLEOTIDE SEQUENCE [LARGE SCALE GENOMIC DNA]</scope>
    <source>
        <strain evidence="3 4">CBS 146.42</strain>
    </source>
</reference>
<gene>
    <name evidence="3" type="ORF">D9756_001624</name>
</gene>
<protein>
    <recommendedName>
        <fullName evidence="2">Aprataxin C2HE/C2H2/C2HC zinc finger domain-containing protein</fullName>
    </recommendedName>
</protein>
<organism evidence="3 4">
    <name type="scientific">Leucocoprinus leucothites</name>
    <dbReference type="NCBI Taxonomy" id="201217"/>
    <lineage>
        <taxon>Eukaryota</taxon>
        <taxon>Fungi</taxon>
        <taxon>Dikarya</taxon>
        <taxon>Basidiomycota</taxon>
        <taxon>Agaricomycotina</taxon>
        <taxon>Agaricomycetes</taxon>
        <taxon>Agaricomycetidae</taxon>
        <taxon>Agaricales</taxon>
        <taxon>Agaricineae</taxon>
        <taxon>Agaricaceae</taxon>
        <taxon>Leucocoprinus</taxon>
    </lineage>
</organism>
<dbReference type="Pfam" id="PF11969">
    <property type="entry name" value="DcpS_C"/>
    <property type="match status" value="1"/>
</dbReference>
<dbReference type="GO" id="GO:0003725">
    <property type="term" value="F:double-stranded RNA binding"/>
    <property type="evidence" value="ECO:0007669"/>
    <property type="project" value="TreeGrafter"/>
</dbReference>
<accession>A0A8H5G4H1</accession>
<sequence>MANLTILRTYALRKPTELPPSVLFSFSEKNMTIFDAYPKSIFHFLVLPRVLSPEPTSLLKPSDKDTCPQSSVQEPETPPPSVTDLSSLRALLNSKSISKDRAKQVILSLKEDALGVKAEIEKEMQKRYGFIWDVWIGFHGVPSMEHMHLHVLSADLHSERMKNKKHYNSFHPKHGFFLHVDEVLAWFEAKPSYYQNIAKLSPNKYEPLLKEPLVCFHCDVEKKNMPTLKAHLQEEWEKLKKSTETPKKRKLAVDQRQKSPISNEGESDSSPALKKSKTDKS</sequence>
<feature type="compositionally biased region" description="Polar residues" evidence="1">
    <location>
        <begin position="258"/>
        <end position="270"/>
    </location>
</feature>
<proteinExistence type="predicted"/>
<dbReference type="EMBL" id="JAACJO010000005">
    <property type="protein sequence ID" value="KAF5358183.1"/>
    <property type="molecule type" value="Genomic_DNA"/>
</dbReference>
<dbReference type="GO" id="GO:0005634">
    <property type="term" value="C:nucleus"/>
    <property type="evidence" value="ECO:0007669"/>
    <property type="project" value="TreeGrafter"/>
</dbReference>
<feature type="domain" description="Aprataxin C2HE/C2H2/C2HC zinc finger" evidence="2">
    <location>
        <begin position="174"/>
        <end position="238"/>
    </location>
</feature>
<dbReference type="Gene3D" id="3.30.428.10">
    <property type="entry name" value="HIT-like"/>
    <property type="match status" value="1"/>
</dbReference>
<evidence type="ECO:0000259" key="2">
    <source>
        <dbReference type="Pfam" id="PF16278"/>
    </source>
</evidence>
<dbReference type="SUPFAM" id="SSF54197">
    <property type="entry name" value="HIT-like"/>
    <property type="match status" value="1"/>
</dbReference>
<dbReference type="AlphaFoldDB" id="A0A8H5G4H1"/>
<dbReference type="GO" id="GO:0000012">
    <property type="term" value="P:single strand break repair"/>
    <property type="evidence" value="ECO:0007669"/>
    <property type="project" value="TreeGrafter"/>
</dbReference>
<dbReference type="GO" id="GO:0003697">
    <property type="term" value="F:single-stranded DNA binding"/>
    <property type="evidence" value="ECO:0007669"/>
    <property type="project" value="TreeGrafter"/>
</dbReference>
<name>A0A8H5G4H1_9AGAR</name>
<evidence type="ECO:0000313" key="4">
    <source>
        <dbReference type="Proteomes" id="UP000559027"/>
    </source>
</evidence>
<keyword evidence="4" id="KW-1185">Reference proteome</keyword>
<feature type="compositionally biased region" description="Basic and acidic residues" evidence="1">
    <location>
        <begin position="238"/>
        <end position="257"/>
    </location>
</feature>
<dbReference type="Proteomes" id="UP000559027">
    <property type="component" value="Unassembled WGS sequence"/>
</dbReference>
<dbReference type="GO" id="GO:0030983">
    <property type="term" value="F:mismatched DNA binding"/>
    <property type="evidence" value="ECO:0007669"/>
    <property type="project" value="TreeGrafter"/>
</dbReference>
<dbReference type="Pfam" id="PF16278">
    <property type="entry name" value="zf-C2HE"/>
    <property type="match status" value="1"/>
</dbReference>
<dbReference type="InterPro" id="IPR032566">
    <property type="entry name" value="Znf-C2HE"/>
</dbReference>
<dbReference type="OrthoDB" id="3512845at2759"/>
<dbReference type="PANTHER" id="PTHR12486:SF4">
    <property type="entry name" value="APRATAXIN"/>
    <property type="match status" value="1"/>
</dbReference>
<feature type="region of interest" description="Disordered" evidence="1">
    <location>
        <begin position="57"/>
        <end position="83"/>
    </location>
</feature>
<evidence type="ECO:0000256" key="1">
    <source>
        <dbReference type="SAM" id="MobiDB-lite"/>
    </source>
</evidence>
<comment type="caution">
    <text evidence="3">The sequence shown here is derived from an EMBL/GenBank/DDBJ whole genome shotgun (WGS) entry which is preliminary data.</text>
</comment>
<dbReference type="GO" id="GO:0033699">
    <property type="term" value="F:DNA 5'-adenosine monophosphate hydrolase activity"/>
    <property type="evidence" value="ECO:0007669"/>
    <property type="project" value="TreeGrafter"/>
</dbReference>
<evidence type="ECO:0000313" key="3">
    <source>
        <dbReference type="EMBL" id="KAF5358183.1"/>
    </source>
</evidence>
<dbReference type="PANTHER" id="PTHR12486">
    <property type="entry name" value="APRATAXIN-RELATED"/>
    <property type="match status" value="1"/>
</dbReference>
<feature type="region of interest" description="Disordered" evidence="1">
    <location>
        <begin position="238"/>
        <end position="281"/>
    </location>
</feature>
<dbReference type="GO" id="GO:1990165">
    <property type="term" value="F:single-strand break-containing DNA binding"/>
    <property type="evidence" value="ECO:0007669"/>
    <property type="project" value="TreeGrafter"/>
</dbReference>